<proteinExistence type="predicted"/>
<gene>
    <name evidence="2" type="ORF">KSP40_PGU013211</name>
</gene>
<sequence length="107" mass="12233">MDREKGTEDDHGSGWLEVRKKHRINAKLSNQKFSRGSSSKNHPYSCHYQSSSNENIRKLPAEKQTGSLKRRIRPNPDSNVSANILDPSLDEAGKKLECRYRSCSSWD</sequence>
<feature type="region of interest" description="Disordered" evidence="1">
    <location>
        <begin position="26"/>
        <end position="85"/>
    </location>
</feature>
<dbReference type="EMBL" id="JBBWWR010000005">
    <property type="protein sequence ID" value="KAK8965855.1"/>
    <property type="molecule type" value="Genomic_DNA"/>
</dbReference>
<dbReference type="Proteomes" id="UP001412067">
    <property type="component" value="Unassembled WGS sequence"/>
</dbReference>
<protein>
    <submittedName>
        <fullName evidence="2">Uncharacterized protein</fullName>
    </submittedName>
</protein>
<organism evidence="2 3">
    <name type="scientific">Platanthera guangdongensis</name>
    <dbReference type="NCBI Taxonomy" id="2320717"/>
    <lineage>
        <taxon>Eukaryota</taxon>
        <taxon>Viridiplantae</taxon>
        <taxon>Streptophyta</taxon>
        <taxon>Embryophyta</taxon>
        <taxon>Tracheophyta</taxon>
        <taxon>Spermatophyta</taxon>
        <taxon>Magnoliopsida</taxon>
        <taxon>Liliopsida</taxon>
        <taxon>Asparagales</taxon>
        <taxon>Orchidaceae</taxon>
        <taxon>Orchidoideae</taxon>
        <taxon>Orchideae</taxon>
        <taxon>Orchidinae</taxon>
        <taxon>Platanthera</taxon>
    </lineage>
</organism>
<keyword evidence="3" id="KW-1185">Reference proteome</keyword>
<evidence type="ECO:0000313" key="2">
    <source>
        <dbReference type="EMBL" id="KAK8965855.1"/>
    </source>
</evidence>
<accession>A0ABR2MQU1</accession>
<feature type="compositionally biased region" description="Polar residues" evidence="1">
    <location>
        <begin position="27"/>
        <end position="54"/>
    </location>
</feature>
<evidence type="ECO:0000256" key="1">
    <source>
        <dbReference type="SAM" id="MobiDB-lite"/>
    </source>
</evidence>
<name>A0ABR2MQU1_9ASPA</name>
<comment type="caution">
    <text evidence="2">The sequence shown here is derived from an EMBL/GenBank/DDBJ whole genome shotgun (WGS) entry which is preliminary data.</text>
</comment>
<reference evidence="2 3" key="1">
    <citation type="journal article" date="2022" name="Nat. Plants">
        <title>Genomes of leafy and leafless Platanthera orchids illuminate the evolution of mycoheterotrophy.</title>
        <authorList>
            <person name="Li M.H."/>
            <person name="Liu K.W."/>
            <person name="Li Z."/>
            <person name="Lu H.C."/>
            <person name="Ye Q.L."/>
            <person name="Zhang D."/>
            <person name="Wang J.Y."/>
            <person name="Li Y.F."/>
            <person name="Zhong Z.M."/>
            <person name="Liu X."/>
            <person name="Yu X."/>
            <person name="Liu D.K."/>
            <person name="Tu X.D."/>
            <person name="Liu B."/>
            <person name="Hao Y."/>
            <person name="Liao X.Y."/>
            <person name="Jiang Y.T."/>
            <person name="Sun W.H."/>
            <person name="Chen J."/>
            <person name="Chen Y.Q."/>
            <person name="Ai Y."/>
            <person name="Zhai J.W."/>
            <person name="Wu S.S."/>
            <person name="Zhou Z."/>
            <person name="Hsiao Y.Y."/>
            <person name="Wu W.L."/>
            <person name="Chen Y.Y."/>
            <person name="Lin Y.F."/>
            <person name="Hsu J.L."/>
            <person name="Li C.Y."/>
            <person name="Wang Z.W."/>
            <person name="Zhao X."/>
            <person name="Zhong W.Y."/>
            <person name="Ma X.K."/>
            <person name="Ma L."/>
            <person name="Huang J."/>
            <person name="Chen G.Z."/>
            <person name="Huang M.Z."/>
            <person name="Huang L."/>
            <person name="Peng D.H."/>
            <person name="Luo Y.B."/>
            <person name="Zou S.Q."/>
            <person name="Chen S.P."/>
            <person name="Lan S."/>
            <person name="Tsai W.C."/>
            <person name="Van de Peer Y."/>
            <person name="Liu Z.J."/>
        </authorList>
    </citation>
    <scope>NUCLEOTIDE SEQUENCE [LARGE SCALE GENOMIC DNA]</scope>
    <source>
        <strain evidence="2">Lor288</strain>
    </source>
</reference>
<evidence type="ECO:0000313" key="3">
    <source>
        <dbReference type="Proteomes" id="UP001412067"/>
    </source>
</evidence>